<dbReference type="AlphaFoldDB" id="A0A0C2NY56"/>
<dbReference type="Proteomes" id="UP000031672">
    <property type="component" value="Unassembled WGS sequence"/>
</dbReference>
<evidence type="ECO:0000313" key="4">
    <source>
        <dbReference type="Proteomes" id="UP000031672"/>
    </source>
</evidence>
<accession>A0A0C2NH63</accession>
<evidence type="ECO:0000313" key="1">
    <source>
        <dbReference type="EMBL" id="KII75453.1"/>
    </source>
</evidence>
<evidence type="ECO:0000313" key="3">
    <source>
        <dbReference type="EMBL" id="KII81045.1"/>
    </source>
</evidence>
<dbReference type="EMBL" id="JTKH01000024">
    <property type="protein sequence ID" value="KII75890.1"/>
    <property type="molecule type" value="Genomic_DNA"/>
</dbReference>
<accession>A0A0C2NY56</accession>
<dbReference type="EMBL" id="JTKH01000006">
    <property type="protein sequence ID" value="KII81045.1"/>
    <property type="molecule type" value="Genomic_DNA"/>
</dbReference>
<dbReference type="EMBL" id="JTKH01000025">
    <property type="protein sequence ID" value="KII75453.1"/>
    <property type="molecule type" value="Genomic_DNA"/>
</dbReference>
<organism evidence="3 4">
    <name type="scientific">Vibrio renipiscarius</name>
    <dbReference type="NCBI Taxonomy" id="1461322"/>
    <lineage>
        <taxon>Bacteria</taxon>
        <taxon>Pseudomonadati</taxon>
        <taxon>Pseudomonadota</taxon>
        <taxon>Gammaproteobacteria</taxon>
        <taxon>Vibrionales</taxon>
        <taxon>Vibrionaceae</taxon>
        <taxon>Vibrio</taxon>
    </lineage>
</organism>
<gene>
    <name evidence="3" type="ORF">OJ16_07140</name>
    <name evidence="2" type="ORF">OJ16_13685</name>
    <name evidence="1" type="ORF">OJ16_19450</name>
</gene>
<keyword evidence="4" id="KW-1185">Reference proteome</keyword>
<reference evidence="3 4" key="1">
    <citation type="submission" date="2014-11" db="EMBL/GenBank/DDBJ databases">
        <title>Draft Genome Sequence of Vibrio piscirenalis strains CECT 8603T and CECT 8604, two marine Gammaproteobacterium isolated from cultured gilthead sea bream (Sparus aurata).</title>
        <authorList>
            <person name="Arahal D.R."/>
            <person name="Rodrigo-Torres L."/>
            <person name="Lucena T."/>
            <person name="Pujalte M.J."/>
        </authorList>
    </citation>
    <scope>NUCLEOTIDE SEQUENCE [LARGE SCALE GENOMIC DNA]</scope>
    <source>
        <strain evidence="3 4">DCR 1-4-2</strain>
    </source>
</reference>
<protein>
    <submittedName>
        <fullName evidence="3">Uncharacterized protein</fullName>
    </submittedName>
</protein>
<evidence type="ECO:0000313" key="2">
    <source>
        <dbReference type="EMBL" id="KII75890.1"/>
    </source>
</evidence>
<sequence>MNQVILCEGTLYFLSIKKAYFCKDSWDVAGAISDFLGNEPHELINDDSFQLNEAEHGSSDEWEFY</sequence>
<proteinExistence type="predicted"/>
<comment type="caution">
    <text evidence="3">The sequence shown here is derived from an EMBL/GenBank/DDBJ whole genome shotgun (WGS) entry which is preliminary data.</text>
</comment>
<name>A0A0C2NY56_9VIBR</name>
<dbReference type="RefSeq" id="WP_005592752.1">
    <property type="nucleotide sequence ID" value="NZ_JTKH01000006.1"/>
</dbReference>
<dbReference type="STRING" id="1461322.OJ16_07140"/>